<dbReference type="PANTHER" id="PTHR43298:SF2">
    <property type="entry name" value="FMN_FAD EXPORTER YEEO-RELATED"/>
    <property type="match status" value="1"/>
</dbReference>
<dbReference type="NCBIfam" id="TIGR00797">
    <property type="entry name" value="matE"/>
    <property type="match status" value="1"/>
</dbReference>
<protein>
    <recommendedName>
        <fullName evidence="9">Multidrug-efflux transporter</fullName>
    </recommendedName>
</protein>
<evidence type="ECO:0000256" key="10">
    <source>
        <dbReference type="SAM" id="Phobius"/>
    </source>
</evidence>
<evidence type="ECO:0000256" key="8">
    <source>
        <dbReference type="ARBA" id="ARBA00023136"/>
    </source>
</evidence>
<feature type="transmembrane region" description="Helical" evidence="10">
    <location>
        <begin position="444"/>
        <end position="467"/>
    </location>
</feature>
<dbReference type="RefSeq" id="WP_200522094.1">
    <property type="nucleotide sequence ID" value="NZ_JAEHNZ010000002.1"/>
</dbReference>
<feature type="transmembrane region" description="Helical" evidence="10">
    <location>
        <begin position="269"/>
        <end position="295"/>
    </location>
</feature>
<keyword evidence="12" id="KW-1185">Reference proteome</keyword>
<dbReference type="InterPro" id="IPR048279">
    <property type="entry name" value="MdtK-like"/>
</dbReference>
<keyword evidence="5 10" id="KW-0812">Transmembrane</keyword>
<comment type="caution">
    <text evidence="11">The sequence shown here is derived from an EMBL/GenBank/DDBJ whole genome shotgun (WGS) entry which is preliminary data.</text>
</comment>
<evidence type="ECO:0000256" key="9">
    <source>
        <dbReference type="ARBA" id="ARBA00031636"/>
    </source>
</evidence>
<evidence type="ECO:0000256" key="4">
    <source>
        <dbReference type="ARBA" id="ARBA00022475"/>
    </source>
</evidence>
<dbReference type="PANTHER" id="PTHR43298">
    <property type="entry name" value="MULTIDRUG RESISTANCE PROTEIN NORM-RELATED"/>
    <property type="match status" value="1"/>
</dbReference>
<dbReference type="EMBL" id="JAEHNZ010000002">
    <property type="protein sequence ID" value="MBK0395956.1"/>
    <property type="molecule type" value="Genomic_DNA"/>
</dbReference>
<dbReference type="Proteomes" id="UP000614058">
    <property type="component" value="Unassembled WGS sequence"/>
</dbReference>
<keyword evidence="4" id="KW-1003">Cell membrane</keyword>
<evidence type="ECO:0000256" key="5">
    <source>
        <dbReference type="ARBA" id="ARBA00022692"/>
    </source>
</evidence>
<feature type="transmembrane region" description="Helical" evidence="10">
    <location>
        <begin position="218"/>
        <end position="244"/>
    </location>
</feature>
<evidence type="ECO:0000256" key="7">
    <source>
        <dbReference type="ARBA" id="ARBA00023065"/>
    </source>
</evidence>
<keyword evidence="8 10" id="KW-0472">Membrane</keyword>
<evidence type="ECO:0000313" key="12">
    <source>
        <dbReference type="Proteomes" id="UP000614058"/>
    </source>
</evidence>
<feature type="transmembrane region" description="Helical" evidence="10">
    <location>
        <begin position="344"/>
        <end position="367"/>
    </location>
</feature>
<dbReference type="Pfam" id="PF01554">
    <property type="entry name" value="MatE"/>
    <property type="match status" value="2"/>
</dbReference>
<keyword evidence="7" id="KW-0406">Ion transport</keyword>
<keyword evidence="2" id="KW-0813">Transport</keyword>
<feature type="transmembrane region" description="Helical" evidence="10">
    <location>
        <begin position="101"/>
        <end position="123"/>
    </location>
</feature>
<evidence type="ECO:0000256" key="2">
    <source>
        <dbReference type="ARBA" id="ARBA00022448"/>
    </source>
</evidence>
<feature type="transmembrane region" description="Helical" evidence="10">
    <location>
        <begin position="135"/>
        <end position="156"/>
    </location>
</feature>
<dbReference type="CDD" id="cd13131">
    <property type="entry name" value="MATE_NorM_like"/>
    <property type="match status" value="1"/>
</dbReference>
<accession>A0ABS1BRN6</accession>
<keyword evidence="6 10" id="KW-1133">Transmembrane helix</keyword>
<dbReference type="InterPro" id="IPR002528">
    <property type="entry name" value="MATE_fam"/>
</dbReference>
<dbReference type="InterPro" id="IPR050222">
    <property type="entry name" value="MATE_MdtK"/>
</dbReference>
<feature type="transmembrane region" description="Helical" evidence="10">
    <location>
        <begin position="419"/>
        <end position="438"/>
    </location>
</feature>
<evidence type="ECO:0000256" key="6">
    <source>
        <dbReference type="ARBA" id="ARBA00022989"/>
    </source>
</evidence>
<evidence type="ECO:0000313" key="11">
    <source>
        <dbReference type="EMBL" id="MBK0395956.1"/>
    </source>
</evidence>
<feature type="transmembrane region" description="Helical" evidence="10">
    <location>
        <begin position="60"/>
        <end position="81"/>
    </location>
</feature>
<feature type="transmembrane region" description="Helical" evidence="10">
    <location>
        <begin position="307"/>
        <end position="332"/>
    </location>
</feature>
<feature type="transmembrane region" description="Helical" evidence="10">
    <location>
        <begin position="177"/>
        <end position="198"/>
    </location>
</feature>
<comment type="subcellular location">
    <subcellularLocation>
        <location evidence="1">Cell inner membrane</location>
        <topology evidence="1">Multi-pass membrane protein</topology>
    </subcellularLocation>
</comment>
<feature type="transmembrane region" description="Helical" evidence="10">
    <location>
        <begin position="379"/>
        <end position="398"/>
    </location>
</feature>
<feature type="transmembrane region" description="Helical" evidence="10">
    <location>
        <begin position="20"/>
        <end position="40"/>
    </location>
</feature>
<reference evidence="11 12" key="1">
    <citation type="journal article" date="2021" name="Pathogens">
        <title>Isolation and Characterization of Kingella bonacorsii sp. nov., A Novel Kingella Species Detected in a Stable Periodontitis Subject.</title>
        <authorList>
            <person name="Antezack A."/>
            <person name="Boxberger M."/>
            <person name="Rolland C."/>
            <person name="Monnet-Corti V."/>
            <person name="La Scola B."/>
        </authorList>
    </citation>
    <scope>NUCLEOTIDE SEQUENCE [LARGE SCALE GENOMIC DNA]</scope>
    <source>
        <strain evidence="11 12">Marseille-Q4569</strain>
    </source>
</reference>
<name>A0ABS1BRN6_9NEIS</name>
<evidence type="ECO:0000256" key="1">
    <source>
        <dbReference type="ARBA" id="ARBA00004429"/>
    </source>
</evidence>
<gene>
    <name evidence="11" type="ORF">JDW22_05000</name>
</gene>
<dbReference type="PIRSF" id="PIRSF006603">
    <property type="entry name" value="DinF"/>
    <property type="match status" value="1"/>
</dbReference>
<sequence length="480" mass="52086">MLFDLTRYSPADFKHETRQLLTLAIPMMLGQIATVAIGVVDTAMSGAAGKDDLTAVALGSSVFSTLFITFMGIMAALNPIIAQQHGAGKTHEVGETGRQGVWFGLLLGIIGMAILFALILPLQNYLDMSAHIKTMFAQYLGIVALGLPAALIYRALHAYASSLNKPQPIMWINWAALLLNIPLNYLFIFGAAGTADLAERFQAAPALIAWLRQLPVPALGGVGAGVATTIVFWFGTFALALYLAKSRDLRRFGFTQRFSRPNWRTQKNIATLGWAIGLSYFLEASLFTFIVWLIADLGENHVAAQQIVLSLSSVIYMIPQAIGSAATVRIGYAIGRKQFARARYISGVAIVCGWILGACTLVALLVFRLPLAKIYTQDAAVLALAASLIVFAGVFQVFDFTQCIASYALRGYKITRVPMIIHAVAFWCLGLVLGYILAHAANMGIYGFWTALIISLASAAAALVWYLEQRSRLAKHDRKA</sequence>
<evidence type="ECO:0000256" key="3">
    <source>
        <dbReference type="ARBA" id="ARBA00022449"/>
    </source>
</evidence>
<keyword evidence="3" id="KW-0050">Antiport</keyword>
<proteinExistence type="predicted"/>
<organism evidence="11 12">
    <name type="scientific">Kingella bonacorsii</name>
    <dbReference type="NCBI Taxonomy" id="2796361"/>
    <lineage>
        <taxon>Bacteria</taxon>
        <taxon>Pseudomonadati</taxon>
        <taxon>Pseudomonadota</taxon>
        <taxon>Betaproteobacteria</taxon>
        <taxon>Neisseriales</taxon>
        <taxon>Neisseriaceae</taxon>
        <taxon>Kingella</taxon>
    </lineage>
</organism>